<keyword evidence="9 11" id="KW-0560">Oxidoreductase</keyword>
<evidence type="ECO:0000256" key="11">
    <source>
        <dbReference type="RuleBase" id="RU000579"/>
    </source>
</evidence>
<comment type="pathway">
    <text evidence="2 11">Amino-acid biosynthesis; L-methionine biosynthesis via de novo pathway; L-homoserine from L-aspartate: step 3/3.</text>
</comment>
<dbReference type="OrthoDB" id="67851at2759"/>
<dbReference type="AlphaFoldDB" id="A0A835ZAD6"/>
<dbReference type="Gene3D" id="3.30.70.260">
    <property type="match status" value="1"/>
</dbReference>
<keyword evidence="6 11" id="KW-0028">Amino-acid biosynthesis</keyword>
<dbReference type="InterPro" id="IPR001342">
    <property type="entry name" value="HDH_cat"/>
</dbReference>
<comment type="similarity">
    <text evidence="3 12">Belongs to the homoserine dehydrogenase family.</text>
</comment>
<evidence type="ECO:0000256" key="7">
    <source>
        <dbReference type="ARBA" id="ARBA00022697"/>
    </source>
</evidence>
<keyword evidence="15" id="KW-1185">Reference proteome</keyword>
<evidence type="ECO:0000256" key="1">
    <source>
        <dbReference type="ARBA" id="ARBA00005056"/>
    </source>
</evidence>
<keyword evidence="10 11" id="KW-0486">Methionine biosynthesis</keyword>
<dbReference type="InterPro" id="IPR016204">
    <property type="entry name" value="HDH"/>
</dbReference>
<dbReference type="Pfam" id="PF00742">
    <property type="entry name" value="Homoserine_dh"/>
    <property type="match status" value="1"/>
</dbReference>
<organism evidence="14 15">
    <name type="scientific">Tribonema minus</name>
    <dbReference type="NCBI Taxonomy" id="303371"/>
    <lineage>
        <taxon>Eukaryota</taxon>
        <taxon>Sar</taxon>
        <taxon>Stramenopiles</taxon>
        <taxon>Ochrophyta</taxon>
        <taxon>PX clade</taxon>
        <taxon>Xanthophyceae</taxon>
        <taxon>Tribonematales</taxon>
        <taxon>Tribonemataceae</taxon>
        <taxon>Tribonema</taxon>
    </lineage>
</organism>
<evidence type="ECO:0000256" key="3">
    <source>
        <dbReference type="ARBA" id="ARBA00006753"/>
    </source>
</evidence>
<dbReference type="Pfam" id="PF03447">
    <property type="entry name" value="NAD_binding_3"/>
    <property type="match status" value="1"/>
</dbReference>
<comment type="pathway">
    <text evidence="1 11">Amino-acid biosynthesis; L-threonine biosynthesis; L-threonine from L-aspartate: step 3/5.</text>
</comment>
<dbReference type="GO" id="GO:0050661">
    <property type="term" value="F:NADP binding"/>
    <property type="evidence" value="ECO:0007669"/>
    <property type="project" value="InterPro"/>
</dbReference>
<evidence type="ECO:0000256" key="10">
    <source>
        <dbReference type="ARBA" id="ARBA00023167"/>
    </source>
</evidence>
<comment type="caution">
    <text evidence="14">The sequence shown here is derived from an EMBL/GenBank/DDBJ whole genome shotgun (WGS) entry which is preliminary data.</text>
</comment>
<evidence type="ECO:0000256" key="12">
    <source>
        <dbReference type="RuleBase" id="RU004171"/>
    </source>
</evidence>
<dbReference type="SUPFAM" id="SSF51735">
    <property type="entry name" value="NAD(P)-binding Rossmann-fold domains"/>
    <property type="match status" value="1"/>
</dbReference>
<evidence type="ECO:0000256" key="6">
    <source>
        <dbReference type="ARBA" id="ARBA00022605"/>
    </source>
</evidence>
<evidence type="ECO:0000256" key="2">
    <source>
        <dbReference type="ARBA" id="ARBA00005062"/>
    </source>
</evidence>
<dbReference type="Proteomes" id="UP000664859">
    <property type="component" value="Unassembled WGS sequence"/>
</dbReference>
<evidence type="ECO:0000313" key="15">
    <source>
        <dbReference type="Proteomes" id="UP000664859"/>
    </source>
</evidence>
<comment type="catalytic activity">
    <reaction evidence="11">
        <text>L-homoserine + NADP(+) = L-aspartate 4-semialdehyde + NADPH + H(+)</text>
        <dbReference type="Rhea" id="RHEA:15761"/>
        <dbReference type="ChEBI" id="CHEBI:15378"/>
        <dbReference type="ChEBI" id="CHEBI:57476"/>
        <dbReference type="ChEBI" id="CHEBI:57783"/>
        <dbReference type="ChEBI" id="CHEBI:58349"/>
        <dbReference type="ChEBI" id="CHEBI:537519"/>
        <dbReference type="EC" id="1.1.1.3"/>
    </reaction>
</comment>
<gene>
    <name evidence="14" type="ORF">JKP88DRAFT_257153</name>
</gene>
<dbReference type="EMBL" id="JAFCMP010000068">
    <property type="protein sequence ID" value="KAG5188572.1"/>
    <property type="molecule type" value="Genomic_DNA"/>
</dbReference>
<dbReference type="PANTHER" id="PTHR43331">
    <property type="entry name" value="HOMOSERINE DEHYDROGENASE"/>
    <property type="match status" value="1"/>
</dbReference>
<evidence type="ECO:0000256" key="4">
    <source>
        <dbReference type="ARBA" id="ARBA00013213"/>
    </source>
</evidence>
<dbReference type="InterPro" id="IPR036291">
    <property type="entry name" value="NAD(P)-bd_dom_sf"/>
</dbReference>
<sequence length="429" mass="45982">MSQATPEPLNIGLFGGGTVGGGVYEICEESNKDFLAGIGADVKISKICVRDTSKARDFSIGAHTTVVSDYKAILEDDSINCVVELMGGVTNAKDVVFEAIKRGKHVVTANKALLAQYLPEIQELLKQHPEVHFAYEAAVCGGIPIINVLQNDFFGDKISKICGIMNGTTNFMLSKMESEGADYDDVLKEAQALGYAEADPTADVEGLDVQAKIALLAKLAFGATVPVDTVPCQGISQLSSADFEFARMMRSTIKLLGTAMLNADGSKLSVFVSPVVVPLTSPIAGARGAGNIVVVNSRNVDTTSYSGPGAGRFPTANSVVSDIVRIARGMATPPFPYDKDWTFETDFTGEFYTRITCKDALGIIKRVGELAEENGVSIHAILQNPIEDRDNVDFVVTTEPCRLSQVESFCSSIAKERWAKNKPLCMSLL</sequence>
<accession>A0A835ZAD6</accession>
<dbReference type="NCBIfam" id="NF004976">
    <property type="entry name" value="PRK06349.1"/>
    <property type="match status" value="1"/>
</dbReference>
<dbReference type="GO" id="GO:0009088">
    <property type="term" value="P:threonine biosynthetic process"/>
    <property type="evidence" value="ECO:0007669"/>
    <property type="project" value="UniProtKB-UniPathway"/>
</dbReference>
<proteinExistence type="inferred from homology"/>
<dbReference type="InterPro" id="IPR019811">
    <property type="entry name" value="HDH_CS"/>
</dbReference>
<evidence type="ECO:0000256" key="5">
    <source>
        <dbReference type="ARBA" id="ARBA00013376"/>
    </source>
</evidence>
<dbReference type="SUPFAM" id="SSF55347">
    <property type="entry name" value="Glyceraldehyde-3-phosphate dehydrogenase-like, C-terminal domain"/>
    <property type="match status" value="1"/>
</dbReference>
<dbReference type="FunFam" id="3.30.360.10:FF:000005">
    <property type="entry name" value="Homoserine dehydrogenase"/>
    <property type="match status" value="1"/>
</dbReference>
<dbReference type="PANTHER" id="PTHR43331:SF1">
    <property type="entry name" value="HOMOSERINE DEHYDROGENASE"/>
    <property type="match status" value="1"/>
</dbReference>
<evidence type="ECO:0000256" key="9">
    <source>
        <dbReference type="ARBA" id="ARBA00023002"/>
    </source>
</evidence>
<dbReference type="InterPro" id="IPR005106">
    <property type="entry name" value="Asp/hSer_DH_NAD-bd"/>
</dbReference>
<dbReference type="UniPathway" id="UPA00050">
    <property type="reaction ID" value="UER00063"/>
</dbReference>
<dbReference type="PROSITE" id="PS51671">
    <property type="entry name" value="ACT"/>
    <property type="match status" value="1"/>
</dbReference>
<keyword evidence="7 11" id="KW-0791">Threonine biosynthesis</keyword>
<dbReference type="GO" id="GO:0004412">
    <property type="term" value="F:homoserine dehydrogenase activity"/>
    <property type="evidence" value="ECO:0007669"/>
    <property type="project" value="UniProtKB-EC"/>
</dbReference>
<dbReference type="PIRSF" id="PIRSF000098">
    <property type="entry name" value="Homoser_dehydrog"/>
    <property type="match status" value="1"/>
</dbReference>
<dbReference type="GO" id="GO:0009086">
    <property type="term" value="P:methionine biosynthetic process"/>
    <property type="evidence" value="ECO:0007669"/>
    <property type="project" value="UniProtKB-KW"/>
</dbReference>
<dbReference type="EC" id="1.1.1.3" evidence="4 11"/>
<protein>
    <recommendedName>
        <fullName evidence="5 11">Homoserine dehydrogenase</fullName>
        <ecNumber evidence="4 11">1.1.1.3</ecNumber>
    </recommendedName>
</protein>
<reference evidence="14" key="1">
    <citation type="submission" date="2021-02" db="EMBL/GenBank/DDBJ databases">
        <title>First Annotated Genome of the Yellow-green Alga Tribonema minus.</title>
        <authorList>
            <person name="Mahan K.M."/>
        </authorList>
    </citation>
    <scope>NUCLEOTIDE SEQUENCE</scope>
    <source>
        <strain evidence="14">UTEX B ZZ1240</strain>
    </source>
</reference>
<dbReference type="UniPathway" id="UPA00051">
    <property type="reaction ID" value="UER00465"/>
</dbReference>
<evidence type="ECO:0000259" key="13">
    <source>
        <dbReference type="PROSITE" id="PS51671"/>
    </source>
</evidence>
<evidence type="ECO:0000256" key="8">
    <source>
        <dbReference type="ARBA" id="ARBA00022857"/>
    </source>
</evidence>
<evidence type="ECO:0000313" key="14">
    <source>
        <dbReference type="EMBL" id="KAG5188572.1"/>
    </source>
</evidence>
<dbReference type="Gene3D" id="3.30.360.10">
    <property type="entry name" value="Dihydrodipicolinate Reductase, domain 2"/>
    <property type="match status" value="1"/>
</dbReference>
<keyword evidence="8 11" id="KW-0521">NADP</keyword>
<name>A0A835ZAD6_9STRA</name>
<dbReference type="InterPro" id="IPR002912">
    <property type="entry name" value="ACT_dom"/>
</dbReference>
<dbReference type="PROSITE" id="PS01042">
    <property type="entry name" value="HOMOSER_DHGENASE"/>
    <property type="match status" value="1"/>
</dbReference>
<feature type="domain" description="ACT" evidence="13">
    <location>
        <begin position="352"/>
        <end position="427"/>
    </location>
</feature>
<dbReference type="Gene3D" id="3.40.50.720">
    <property type="entry name" value="NAD(P)-binding Rossmann-like Domain"/>
    <property type="match status" value="1"/>
</dbReference>